<reference evidence="2 3" key="1">
    <citation type="journal article" date="2019" name="Int. J. Syst. Evol. Microbiol.">
        <title>The Global Catalogue of Microorganisms (GCM) 10K type strain sequencing project: providing services to taxonomists for standard genome sequencing and annotation.</title>
        <authorList>
            <consortium name="The Broad Institute Genomics Platform"/>
            <consortium name="The Broad Institute Genome Sequencing Center for Infectious Disease"/>
            <person name="Wu L."/>
            <person name="Ma J."/>
        </authorList>
    </citation>
    <scope>NUCLEOTIDE SEQUENCE [LARGE SCALE GENOMIC DNA]</scope>
    <source>
        <strain evidence="2 3">JCM 15749</strain>
    </source>
</reference>
<sequence>MPTSVTSLENVADTLAAMGLFSRRNQPGLKVAYAPRGTDGTLDQTVRVENTTEVGVRPVLTFTAVDFYGRELPNVEVGTVLGIDRGAVVVAPGQTAVDVLHFHGLGARNVRGVNIAMVDATEADLGGATAPVEALMVDMNQRATLDPADFWGVGVVNRNDVPVSMKVTLVELEPEGTGGKDAPRQAVDAVTLTEPVELASQSHDVVWLPEEIRGRFHAVIGHLDVPWTGPSDVPDDPRELEPGDGDQG</sequence>
<organism evidence="2 3">
    <name type="scientific">Aeromicrobium halocynthiae</name>
    <dbReference type="NCBI Taxonomy" id="560557"/>
    <lineage>
        <taxon>Bacteria</taxon>
        <taxon>Bacillati</taxon>
        <taxon>Actinomycetota</taxon>
        <taxon>Actinomycetes</taxon>
        <taxon>Propionibacteriales</taxon>
        <taxon>Nocardioidaceae</taxon>
        <taxon>Aeromicrobium</taxon>
    </lineage>
</organism>
<evidence type="ECO:0000313" key="3">
    <source>
        <dbReference type="Proteomes" id="UP001501480"/>
    </source>
</evidence>
<name>A0ABN2VWA6_9ACTN</name>
<gene>
    <name evidence="2" type="ORF">GCM10009821_11130</name>
</gene>
<dbReference type="Proteomes" id="UP001501480">
    <property type="component" value="Unassembled WGS sequence"/>
</dbReference>
<protein>
    <submittedName>
        <fullName evidence="2">Uncharacterized protein</fullName>
    </submittedName>
</protein>
<accession>A0ABN2VWA6</accession>
<evidence type="ECO:0000313" key="2">
    <source>
        <dbReference type="EMBL" id="GAA2074276.1"/>
    </source>
</evidence>
<evidence type="ECO:0000256" key="1">
    <source>
        <dbReference type="SAM" id="MobiDB-lite"/>
    </source>
</evidence>
<comment type="caution">
    <text evidence="2">The sequence shown here is derived from an EMBL/GenBank/DDBJ whole genome shotgun (WGS) entry which is preliminary data.</text>
</comment>
<proteinExistence type="predicted"/>
<dbReference type="EMBL" id="BAAAPY010000003">
    <property type="protein sequence ID" value="GAA2074276.1"/>
    <property type="molecule type" value="Genomic_DNA"/>
</dbReference>
<feature type="region of interest" description="Disordered" evidence="1">
    <location>
        <begin position="226"/>
        <end position="248"/>
    </location>
</feature>
<keyword evidence="3" id="KW-1185">Reference proteome</keyword>